<comment type="caution">
    <text evidence="2">The sequence shown here is derived from an EMBL/GenBank/DDBJ whole genome shotgun (WGS) entry which is preliminary data.</text>
</comment>
<organism evidence="2 3">
    <name type="scientific">Vibrio marinisediminis</name>
    <dbReference type="NCBI Taxonomy" id="2758441"/>
    <lineage>
        <taxon>Bacteria</taxon>
        <taxon>Pseudomonadati</taxon>
        <taxon>Pseudomonadota</taxon>
        <taxon>Gammaproteobacteria</taxon>
        <taxon>Vibrionales</taxon>
        <taxon>Vibrionaceae</taxon>
        <taxon>Vibrio</taxon>
    </lineage>
</organism>
<keyword evidence="1" id="KW-0732">Signal</keyword>
<dbReference type="RefSeq" id="WP_182106832.1">
    <property type="nucleotide sequence ID" value="NZ_JACFYF010000001.1"/>
</dbReference>
<reference evidence="2 3" key="1">
    <citation type="submission" date="2020-07" db="EMBL/GenBank/DDBJ databases">
        <title>Vibrio marinisediminis sp. nov., isolated from marine sediment.</title>
        <authorList>
            <person name="Ji X."/>
        </authorList>
    </citation>
    <scope>NUCLEOTIDE SEQUENCE [LARGE SCALE GENOMIC DNA]</scope>
    <source>
        <strain evidence="2 3">404</strain>
    </source>
</reference>
<feature type="chain" id="PRO_5030656598" evidence="1">
    <location>
        <begin position="22"/>
        <end position="113"/>
    </location>
</feature>
<proteinExistence type="predicted"/>
<evidence type="ECO:0000256" key="1">
    <source>
        <dbReference type="SAM" id="SignalP"/>
    </source>
</evidence>
<gene>
    <name evidence="2" type="ORF">H2O73_04210</name>
</gene>
<dbReference type="EMBL" id="JACFYF010000001">
    <property type="protein sequence ID" value="MBA5761541.1"/>
    <property type="molecule type" value="Genomic_DNA"/>
</dbReference>
<dbReference type="Proteomes" id="UP000571701">
    <property type="component" value="Unassembled WGS sequence"/>
</dbReference>
<feature type="signal peptide" evidence="1">
    <location>
        <begin position="1"/>
        <end position="21"/>
    </location>
</feature>
<protein>
    <submittedName>
        <fullName evidence="2">Uncharacterized protein</fullName>
    </submittedName>
</protein>
<evidence type="ECO:0000313" key="2">
    <source>
        <dbReference type="EMBL" id="MBA5761541.1"/>
    </source>
</evidence>
<accession>A0A7W2ISI1</accession>
<keyword evidence="3" id="KW-1185">Reference proteome</keyword>
<evidence type="ECO:0000313" key="3">
    <source>
        <dbReference type="Proteomes" id="UP000571701"/>
    </source>
</evidence>
<sequence length="113" mass="12360">MIRFKHSLSVLAIGFVSYAHAYGDTASIEKCSALLPEGAQYDIAIQLSVDKTTQTAQFDRTLEIASNANNEQQPNVDPFIQCVSLLIGKAEKPLSEEEEKAALTPLLKGMVYN</sequence>
<dbReference type="AlphaFoldDB" id="A0A7W2ISI1"/>
<name>A0A7W2ISI1_9VIBR</name>